<keyword evidence="3" id="KW-0677">Repeat</keyword>
<dbReference type="Gene3D" id="2.60.40.10">
    <property type="entry name" value="Immunoglobulins"/>
    <property type="match status" value="10"/>
</dbReference>
<dbReference type="FunFam" id="2.60.40.10:FF:000518">
    <property type="entry name" value="Myosin-binding protein C, cardiac-type"/>
    <property type="match status" value="1"/>
</dbReference>
<dbReference type="FunFam" id="2.60.40.10:FF:000081">
    <property type="entry name" value="Myosin-binding protein C, slow type"/>
    <property type="match status" value="1"/>
</dbReference>
<reference evidence="14" key="2">
    <citation type="submission" date="2025-09" db="UniProtKB">
        <authorList>
            <consortium name="Ensembl"/>
        </authorList>
    </citation>
    <scope>IDENTIFICATION</scope>
</reference>
<dbReference type="InterPro" id="IPR003598">
    <property type="entry name" value="Ig_sub2"/>
</dbReference>
<feature type="region of interest" description="Disordered" evidence="11">
    <location>
        <begin position="85"/>
        <end position="113"/>
    </location>
</feature>
<keyword evidence="4" id="KW-0130">Cell adhesion</keyword>
<dbReference type="SUPFAM" id="SSF48726">
    <property type="entry name" value="Immunoglobulin"/>
    <property type="match status" value="8"/>
</dbReference>
<evidence type="ECO:0000259" key="13">
    <source>
        <dbReference type="PROSITE" id="PS50853"/>
    </source>
</evidence>
<keyword evidence="1" id="KW-0787">Thick filament</keyword>
<reference evidence="14" key="1">
    <citation type="submission" date="2025-08" db="UniProtKB">
        <authorList>
            <consortium name="Ensembl"/>
        </authorList>
    </citation>
    <scope>IDENTIFICATION</scope>
</reference>
<feature type="domain" description="Ig-like" evidence="12">
    <location>
        <begin position="617"/>
        <end position="735"/>
    </location>
</feature>
<dbReference type="FunFam" id="2.60.40.10:FF:000060">
    <property type="entry name" value="Myosin-binding protein C, slow type"/>
    <property type="match status" value="1"/>
</dbReference>
<evidence type="ECO:0000256" key="8">
    <source>
        <dbReference type="ARBA" id="ARBA00038352"/>
    </source>
</evidence>
<dbReference type="GO" id="GO:0045214">
    <property type="term" value="P:sarcomere organization"/>
    <property type="evidence" value="ECO:0007669"/>
    <property type="project" value="TreeGrafter"/>
</dbReference>
<dbReference type="CDD" id="cd00063">
    <property type="entry name" value="FN3"/>
    <property type="match status" value="2"/>
</dbReference>
<dbReference type="GO" id="GO:0032982">
    <property type="term" value="C:myosin filament"/>
    <property type="evidence" value="ECO:0007669"/>
    <property type="project" value="UniProtKB-KW"/>
</dbReference>
<dbReference type="GO" id="GO:0055010">
    <property type="term" value="P:ventricular cardiac muscle tissue morphogenesis"/>
    <property type="evidence" value="ECO:0007669"/>
    <property type="project" value="TreeGrafter"/>
</dbReference>
<dbReference type="InterPro" id="IPR050964">
    <property type="entry name" value="Striated_Muscle_Regulatory"/>
</dbReference>
<evidence type="ECO:0000256" key="5">
    <source>
        <dbReference type="ARBA" id="ARBA00023179"/>
    </source>
</evidence>
<dbReference type="FunFam" id="2.60.40.10:FF:000576">
    <property type="entry name" value="Myosin-binding protein C, cardiac-type"/>
    <property type="match status" value="1"/>
</dbReference>
<evidence type="ECO:0000259" key="12">
    <source>
        <dbReference type="PROSITE" id="PS50835"/>
    </source>
</evidence>
<dbReference type="SMART" id="SM00408">
    <property type="entry name" value="IGc2"/>
    <property type="match status" value="5"/>
</dbReference>
<keyword evidence="7" id="KW-0393">Immunoglobulin domain</keyword>
<dbReference type="PROSITE" id="PS50835">
    <property type="entry name" value="IG_LIKE"/>
    <property type="match status" value="6"/>
</dbReference>
<proteinExistence type="inferred from homology"/>
<dbReference type="AlphaFoldDB" id="A0A8B9NAP2"/>
<feature type="domain" description="Ig-like" evidence="12">
    <location>
        <begin position="931"/>
        <end position="1019"/>
    </location>
</feature>
<dbReference type="InterPro" id="IPR013098">
    <property type="entry name" value="Ig_I-set"/>
</dbReference>
<dbReference type="FunFam" id="2.60.40.10:FF:000085">
    <property type="entry name" value="Myosin-binding protein C, slow type"/>
    <property type="match status" value="1"/>
</dbReference>
<dbReference type="Proteomes" id="UP000694541">
    <property type="component" value="Unplaced"/>
</dbReference>
<dbReference type="Pfam" id="PF00041">
    <property type="entry name" value="fn3"/>
    <property type="match status" value="2"/>
</dbReference>
<evidence type="ECO:0000313" key="15">
    <source>
        <dbReference type="Proteomes" id="UP000694541"/>
    </source>
</evidence>
<dbReference type="FunFam" id="2.60.40.10:FF:000326">
    <property type="entry name" value="Myosin-binding protein C, cardiac-type"/>
    <property type="match status" value="1"/>
</dbReference>
<dbReference type="InterPro" id="IPR013783">
    <property type="entry name" value="Ig-like_fold"/>
</dbReference>
<dbReference type="GO" id="GO:0031430">
    <property type="term" value="C:M band"/>
    <property type="evidence" value="ECO:0007669"/>
    <property type="project" value="TreeGrafter"/>
</dbReference>
<dbReference type="InterPro" id="IPR040849">
    <property type="entry name" value="MyBP-C_THB"/>
</dbReference>
<name>A0A8B9NAP2_9AVES</name>
<dbReference type="SMART" id="SM00060">
    <property type="entry name" value="FN3"/>
    <property type="match status" value="3"/>
</dbReference>
<feature type="domain" description="Fibronectin type-III" evidence="13">
    <location>
        <begin position="744"/>
        <end position="840"/>
    </location>
</feature>
<evidence type="ECO:0000256" key="4">
    <source>
        <dbReference type="ARBA" id="ARBA00022889"/>
    </source>
</evidence>
<dbReference type="GO" id="GO:0032036">
    <property type="term" value="F:myosin heavy chain binding"/>
    <property type="evidence" value="ECO:0007669"/>
    <property type="project" value="TreeGrafter"/>
</dbReference>
<comment type="similarity">
    <text evidence="8">Belongs to the immunoglobulin superfamily. MyBP family.</text>
</comment>
<evidence type="ECO:0000256" key="7">
    <source>
        <dbReference type="ARBA" id="ARBA00023319"/>
    </source>
</evidence>
<dbReference type="Pfam" id="PF07679">
    <property type="entry name" value="I-set"/>
    <property type="match status" value="8"/>
</dbReference>
<dbReference type="GO" id="GO:0007155">
    <property type="term" value="P:cell adhesion"/>
    <property type="evidence" value="ECO:0007669"/>
    <property type="project" value="UniProtKB-KW"/>
</dbReference>
<protein>
    <recommendedName>
        <fullName evidence="9">Myosin-binding protein C, cardiac-type</fullName>
    </recommendedName>
    <alternativeName>
        <fullName evidence="10">C-protein, cardiac muscle isoform</fullName>
    </alternativeName>
</protein>
<dbReference type="Ensembl" id="ENSANIT00000020881.1">
    <property type="protein sequence ID" value="ENSANIP00000020206.1"/>
    <property type="gene ID" value="ENSANIG00000009066.1"/>
</dbReference>
<evidence type="ECO:0000256" key="9">
    <source>
        <dbReference type="ARBA" id="ARBA00044086"/>
    </source>
</evidence>
<dbReference type="PANTHER" id="PTHR13817">
    <property type="entry name" value="TITIN"/>
    <property type="match status" value="1"/>
</dbReference>
<keyword evidence="15" id="KW-1185">Reference proteome</keyword>
<sequence length="1248" mass="140559">KPDPKPKTTEVTAGSAAVFEAETEKAGIKVKWQRAGTEITESEKYVIKAEGNKHSLTINNVGKEDDVTYAVIAGSSKVKFELKVKEPEKSETVTPAEVAPAPAASELPAPPVESSQNTEVISAGTQPEEPLDPIGLFVTRPQDGEVTVGGNITFTAKVAGESLLKKPSVKWFKGKWMDLGSKVGKHLQLHDTYDRNNKVYTFEMEIIEANMTFAGGYRCEVSTKDKFDSSNFNLIVNGKMNSCHFLFPFPSKTNYSFLLLYSTEGHEEGGEFNFSALLKKRGEAKSESQSDVDVWEILRKAPPSEYEKIAFQYGITDLRGMLKRLKRIKKEEKKSTAFQKKLDPAYQVDKGQKIKLMVEVANPDADVKWLKNGQEIQVSGRYIFEAIGNKRILTINHCSLADDAAYECVVGEEKSFTELFVKEPPILITHPLEDQMVMVGERVEFECEVSEEGATVKWEKDGIELTREETFKYRFKKDGKKQYLIINDSTKEDSGHYTVKTNGGVSVAELIVQEKKLEVYQSIADLTVKARDQAVFKCEVSDENVKGIWLKNGKEVVPDERIKISHIGRIHKLTIEDVTPGDEADYSFIPQGFAYNLSAKLQFLEVKIDFVPREEPPKIHLDCLGQSPDTIVVVAGNKLRLDVPISGDPTPTVIWQKVNKKSDLVRSNDDSMTPSENSSDLNTDSKLLFESEGRVRVEMHEDHCVFIIEGAEKEDEGVYRVIVKNPVGEDKADITVKVIDVPDPPEAPKISNIGEDYCTVQWQPPKYDGGQPVLGYILERKKKKSYRWMRLNFDLLKELTYEAKRMIEGVVYEMRIYAVNSIGMSRPSPASQPFMPIGQSSPLLFNCPYTEKERASVWKYNILLQYANPVLAATEWIPALPGLTERTSALIKDLVTGDKLQFRIKAINLAGESGAAIIKEPVTVQEILQRPKIWLPRHLRQTLVKKVGETINIVIPFQGKPRPKIIWMKDGQTLDSKDVGIRNSNTDTILFIRRAELHHSGAYEVTLQIENMTDKVTITMQIIDKPGPPQNIKLVDVWGFNAALEWTPPQDDGNAQILGYTVQKADKKTMEWYTVFDHYRRTNCVVSDLIMGNEYFFRIFSENLCGLSETAATTKNPAYIQKTGTTYKPPSYKEHDFSEPPKFTHPLVNRSVIAGYNTTLSCAVRGIPKPKIFWYKNKMDLSGDAKYRMFSKQGVLTLEIRKPTPFDGGCYTCKAVNECGEAEIECRLDVRGNQMNLMDNTNTAMKNE</sequence>
<organism evidence="14 15">
    <name type="scientific">Accipiter nisus</name>
    <name type="common">Eurasian sparrowhawk</name>
    <dbReference type="NCBI Taxonomy" id="211598"/>
    <lineage>
        <taxon>Eukaryota</taxon>
        <taxon>Metazoa</taxon>
        <taxon>Chordata</taxon>
        <taxon>Craniata</taxon>
        <taxon>Vertebrata</taxon>
        <taxon>Euteleostomi</taxon>
        <taxon>Archelosauria</taxon>
        <taxon>Archosauria</taxon>
        <taxon>Dinosauria</taxon>
        <taxon>Saurischia</taxon>
        <taxon>Theropoda</taxon>
        <taxon>Coelurosauria</taxon>
        <taxon>Aves</taxon>
        <taxon>Neognathae</taxon>
        <taxon>Neoaves</taxon>
        <taxon>Telluraves</taxon>
        <taxon>Accipitrimorphae</taxon>
        <taxon>Accipitriformes</taxon>
        <taxon>Accipitridae</taxon>
        <taxon>Accipitrinae</taxon>
        <taxon>Accipiter</taxon>
    </lineage>
</organism>
<dbReference type="InterPro" id="IPR036116">
    <property type="entry name" value="FN3_sf"/>
</dbReference>
<keyword evidence="5" id="KW-0514">Muscle protein</keyword>
<dbReference type="InterPro" id="IPR003961">
    <property type="entry name" value="FN3_dom"/>
</dbReference>
<feature type="compositionally biased region" description="Low complexity" evidence="11">
    <location>
        <begin position="93"/>
        <end position="113"/>
    </location>
</feature>
<dbReference type="Pfam" id="PF18362">
    <property type="entry name" value="THB"/>
    <property type="match status" value="1"/>
</dbReference>
<feature type="domain" description="Ig-like" evidence="12">
    <location>
        <begin position="127"/>
        <end position="235"/>
    </location>
</feature>
<dbReference type="InterPro" id="IPR036179">
    <property type="entry name" value="Ig-like_dom_sf"/>
</dbReference>
<evidence type="ECO:0000313" key="14">
    <source>
        <dbReference type="Ensembl" id="ENSANIP00000020206.1"/>
    </source>
</evidence>
<feature type="domain" description="Ig-like" evidence="12">
    <location>
        <begin position="333"/>
        <end position="410"/>
    </location>
</feature>
<evidence type="ECO:0000256" key="3">
    <source>
        <dbReference type="ARBA" id="ARBA00022737"/>
    </source>
</evidence>
<dbReference type="PROSITE" id="PS50853">
    <property type="entry name" value="FN3"/>
    <property type="match status" value="2"/>
</dbReference>
<feature type="domain" description="Ig-like" evidence="12">
    <location>
        <begin position="424"/>
        <end position="518"/>
    </location>
</feature>
<dbReference type="InterPro" id="IPR003599">
    <property type="entry name" value="Ig_sub"/>
</dbReference>
<feature type="domain" description="Ig-like" evidence="12">
    <location>
        <begin position="1141"/>
        <end position="1225"/>
    </location>
</feature>
<dbReference type="GO" id="GO:0003779">
    <property type="term" value="F:actin binding"/>
    <property type="evidence" value="ECO:0007669"/>
    <property type="project" value="UniProtKB-KW"/>
</dbReference>
<dbReference type="PANTHER" id="PTHR13817:SF20">
    <property type="entry name" value="MYOSIN-BINDING PROTEIN C, CARDIAC-TYPE"/>
    <property type="match status" value="1"/>
</dbReference>
<keyword evidence="6" id="KW-0009">Actin-binding</keyword>
<dbReference type="FunFam" id="2.60.40.10:FF:000111">
    <property type="entry name" value="Myosin-binding protein C, slow type"/>
    <property type="match status" value="1"/>
</dbReference>
<dbReference type="InterPro" id="IPR007110">
    <property type="entry name" value="Ig-like_dom"/>
</dbReference>
<dbReference type="SUPFAM" id="SSF49265">
    <property type="entry name" value="Fibronectin type III"/>
    <property type="match status" value="2"/>
</dbReference>
<evidence type="ECO:0000256" key="2">
    <source>
        <dbReference type="ARBA" id="ARBA00022553"/>
    </source>
</evidence>
<feature type="domain" description="Fibronectin type-III" evidence="13">
    <location>
        <begin position="1028"/>
        <end position="1123"/>
    </location>
</feature>
<dbReference type="FunFam" id="2.60.40.10:FF:000062">
    <property type="entry name" value="Myosin-binding protein C, slow type"/>
    <property type="match status" value="1"/>
</dbReference>
<dbReference type="FunFam" id="2.60.40.10:FF:000031">
    <property type="entry name" value="Myosin-binding protein C, slow type"/>
    <property type="match status" value="1"/>
</dbReference>
<dbReference type="FunFam" id="2.60.40.10:FF:000070">
    <property type="entry name" value="Myosin-binding protein C, slow type"/>
    <property type="match status" value="1"/>
</dbReference>
<accession>A0A8B9NAP2</accession>
<evidence type="ECO:0000256" key="6">
    <source>
        <dbReference type="ARBA" id="ARBA00023203"/>
    </source>
</evidence>
<dbReference type="SMART" id="SM00409">
    <property type="entry name" value="IG"/>
    <property type="match status" value="8"/>
</dbReference>
<dbReference type="CDD" id="cd00096">
    <property type="entry name" value="Ig"/>
    <property type="match status" value="1"/>
</dbReference>
<evidence type="ECO:0000256" key="1">
    <source>
        <dbReference type="ARBA" id="ARBA00022433"/>
    </source>
</evidence>
<evidence type="ECO:0000256" key="10">
    <source>
        <dbReference type="ARBA" id="ARBA00044215"/>
    </source>
</evidence>
<evidence type="ECO:0000256" key="11">
    <source>
        <dbReference type="SAM" id="MobiDB-lite"/>
    </source>
</evidence>
<keyword evidence="2" id="KW-0597">Phosphoprotein</keyword>